<evidence type="ECO:0000313" key="3">
    <source>
        <dbReference type="Proteomes" id="UP000494205"/>
    </source>
</evidence>
<evidence type="ECO:0000256" key="1">
    <source>
        <dbReference type="SAM" id="MobiDB-lite"/>
    </source>
</evidence>
<feature type="compositionally biased region" description="Basic and acidic residues" evidence="1">
    <location>
        <begin position="35"/>
        <end position="46"/>
    </location>
</feature>
<reference evidence="2 3" key="1">
    <citation type="submission" date="2020-04" db="EMBL/GenBank/DDBJ databases">
        <authorList>
            <person name="De Canck E."/>
        </authorList>
    </citation>
    <scope>NUCLEOTIDE SEQUENCE [LARGE SCALE GENOMIC DNA]</scope>
    <source>
        <strain evidence="2 3">LMG 27174</strain>
    </source>
</reference>
<proteinExistence type="predicted"/>
<organism evidence="2 3">
    <name type="scientific">Paraburkholderia rhynchosiae</name>
    <dbReference type="NCBI Taxonomy" id="487049"/>
    <lineage>
        <taxon>Bacteria</taxon>
        <taxon>Pseudomonadati</taxon>
        <taxon>Pseudomonadota</taxon>
        <taxon>Betaproteobacteria</taxon>
        <taxon>Burkholderiales</taxon>
        <taxon>Burkholderiaceae</taxon>
        <taxon>Paraburkholderia</taxon>
    </lineage>
</organism>
<gene>
    <name evidence="2" type="ORF">LMG27174_06798</name>
</gene>
<protein>
    <submittedName>
        <fullName evidence="2">Uncharacterized protein</fullName>
    </submittedName>
</protein>
<sequence>MLAWAAKILEGGPLACLHAIADAQGKGTAPSPYRRVGESQIRKVSG</sequence>
<feature type="region of interest" description="Disordered" evidence="1">
    <location>
        <begin position="25"/>
        <end position="46"/>
    </location>
</feature>
<evidence type="ECO:0000313" key="2">
    <source>
        <dbReference type="EMBL" id="CAB3741828.1"/>
    </source>
</evidence>
<accession>A0A6J5CNS3</accession>
<dbReference type="AlphaFoldDB" id="A0A6J5CNS3"/>
<name>A0A6J5CNS3_9BURK</name>
<dbReference type="Proteomes" id="UP000494205">
    <property type="component" value="Unassembled WGS sequence"/>
</dbReference>
<dbReference type="EMBL" id="CADIJZ010000048">
    <property type="protein sequence ID" value="CAB3741828.1"/>
    <property type="molecule type" value="Genomic_DNA"/>
</dbReference>